<proteinExistence type="predicted"/>
<keyword evidence="3" id="KW-1185">Reference proteome</keyword>
<name>A0A552WUQ3_9MICO</name>
<accession>A0A552WUQ3</accession>
<evidence type="ECO:0000256" key="1">
    <source>
        <dbReference type="SAM" id="MobiDB-lite"/>
    </source>
</evidence>
<evidence type="ECO:0000313" key="2">
    <source>
        <dbReference type="EMBL" id="TRW46425.1"/>
    </source>
</evidence>
<feature type="compositionally biased region" description="Polar residues" evidence="1">
    <location>
        <begin position="27"/>
        <end position="37"/>
    </location>
</feature>
<dbReference type="AlphaFoldDB" id="A0A552WUQ3"/>
<gene>
    <name evidence="2" type="ORF">FJ693_05725</name>
</gene>
<protein>
    <submittedName>
        <fullName evidence="2">Uncharacterized protein</fullName>
    </submittedName>
</protein>
<comment type="caution">
    <text evidence="2">The sequence shown here is derived from an EMBL/GenBank/DDBJ whole genome shotgun (WGS) entry which is preliminary data.</text>
</comment>
<evidence type="ECO:0000313" key="3">
    <source>
        <dbReference type="Proteomes" id="UP000318693"/>
    </source>
</evidence>
<dbReference type="Proteomes" id="UP000318693">
    <property type="component" value="Unassembled WGS sequence"/>
</dbReference>
<sequence>MNTDLGPDGSKSADEPNRAPVDINWPASEQNVTTPDQTLLPGEDAPLPMRYGGEPLKPEEVLGVARRMAKVARVQGRKLTHLDVPEELPSPDAPLVPAAYRLPPRTLMFARAKSEMEGVTLTSIITTALNAYISASPGSAVQYKPPKV</sequence>
<dbReference type="EMBL" id="VJXR01000010">
    <property type="protein sequence ID" value="TRW46425.1"/>
    <property type="molecule type" value="Genomic_DNA"/>
</dbReference>
<feature type="region of interest" description="Disordered" evidence="1">
    <location>
        <begin position="1"/>
        <end position="55"/>
    </location>
</feature>
<reference evidence="2 3" key="1">
    <citation type="submission" date="2019-07" db="EMBL/GenBank/DDBJ databases">
        <title>Georgenia wutianyii sp. nov. and Georgenia *** sp. nov. isolated from plateau pika (Ochotona curzoniae) in the Qinghai-Tibet plateau of China.</title>
        <authorList>
            <person name="Tian Z."/>
        </authorList>
    </citation>
    <scope>NUCLEOTIDE SEQUENCE [LARGE SCALE GENOMIC DNA]</scope>
    <source>
        <strain evidence="2 3">Z446</strain>
    </source>
</reference>
<organism evidence="2 3">
    <name type="scientific">Georgenia yuyongxinii</name>
    <dbReference type="NCBI Taxonomy" id="2589797"/>
    <lineage>
        <taxon>Bacteria</taxon>
        <taxon>Bacillati</taxon>
        <taxon>Actinomycetota</taxon>
        <taxon>Actinomycetes</taxon>
        <taxon>Micrococcales</taxon>
        <taxon>Bogoriellaceae</taxon>
        <taxon>Georgenia</taxon>
    </lineage>
</organism>
<dbReference type="RefSeq" id="WP_143417569.1">
    <property type="nucleotide sequence ID" value="NZ_VJXR01000010.1"/>
</dbReference>